<evidence type="ECO:0000313" key="9">
    <source>
        <dbReference type="Proteomes" id="UP000193077"/>
    </source>
</evidence>
<keyword evidence="9" id="KW-1185">Reference proteome</keyword>
<evidence type="ECO:0000256" key="5">
    <source>
        <dbReference type="ARBA" id="ARBA00022989"/>
    </source>
</evidence>
<dbReference type="GO" id="GO:0055085">
    <property type="term" value="P:transmembrane transport"/>
    <property type="evidence" value="ECO:0007669"/>
    <property type="project" value="InterPro"/>
</dbReference>
<keyword evidence="4 7" id="KW-0812">Transmembrane</keyword>
<dbReference type="PANTHER" id="PTHR36838">
    <property type="entry name" value="AUXIN EFFLUX CARRIER FAMILY PROTEIN"/>
    <property type="match status" value="1"/>
</dbReference>
<dbReference type="PANTHER" id="PTHR36838:SF3">
    <property type="entry name" value="TRANSPORTER AUXIN EFFLUX CARRIER EC FAMILY"/>
    <property type="match status" value="1"/>
</dbReference>
<keyword evidence="3" id="KW-1003">Cell membrane</keyword>
<name>A0A1Y5R6Y7_9RHOB</name>
<feature type="transmembrane region" description="Helical" evidence="7">
    <location>
        <begin position="6"/>
        <end position="27"/>
    </location>
</feature>
<sequence length="314" mass="32905">MSTDILAITFPIYAAIAIGYVVVKLGWFGQSDMRTLGKYVMDIALPALLFNAMASRDFAEVFHPGYMLVFALGGLATILISYLWFTATRTEASRRAVAVMGTTCPNSGFIGYPVMLLTFPDLAGVILALNMLVENILLIPICLILMDLARGGEQVSISKRVIGILWGVLKRPMVIGLLLGLAVSVVRVPIPGPVTQLFQMLAASASALSLVVIGGSLAGLSLRGNHWKAAQVALGKLILHPGLVALAAVAVTAMGLSLSTELTAAVILSAAMPMFGIYSVLAQESGHEGMASIAMLIATAFGFVTLSVLLGALT</sequence>
<comment type="subcellular location">
    <subcellularLocation>
        <location evidence="1">Membrane</location>
        <topology evidence="1">Multi-pass membrane protein</topology>
    </subcellularLocation>
</comment>
<feature type="transmembrane region" description="Helical" evidence="7">
    <location>
        <begin position="65"/>
        <end position="85"/>
    </location>
</feature>
<evidence type="ECO:0000256" key="1">
    <source>
        <dbReference type="ARBA" id="ARBA00004141"/>
    </source>
</evidence>
<feature type="transmembrane region" description="Helical" evidence="7">
    <location>
        <begin position="125"/>
        <end position="149"/>
    </location>
</feature>
<evidence type="ECO:0000256" key="2">
    <source>
        <dbReference type="ARBA" id="ARBA00022448"/>
    </source>
</evidence>
<dbReference type="GO" id="GO:0016020">
    <property type="term" value="C:membrane"/>
    <property type="evidence" value="ECO:0007669"/>
    <property type="project" value="UniProtKB-SubCell"/>
</dbReference>
<evidence type="ECO:0000313" key="8">
    <source>
        <dbReference type="EMBL" id="SLN10661.1"/>
    </source>
</evidence>
<evidence type="ECO:0000256" key="4">
    <source>
        <dbReference type="ARBA" id="ARBA00022692"/>
    </source>
</evidence>
<keyword evidence="2" id="KW-0813">Transport</keyword>
<proteinExistence type="predicted"/>
<dbReference type="EMBL" id="FWFO01000001">
    <property type="protein sequence ID" value="SLN10661.1"/>
    <property type="molecule type" value="Genomic_DNA"/>
</dbReference>
<evidence type="ECO:0000256" key="3">
    <source>
        <dbReference type="ARBA" id="ARBA00022475"/>
    </source>
</evidence>
<keyword evidence="5 7" id="KW-1133">Transmembrane helix</keyword>
<dbReference type="Pfam" id="PF03547">
    <property type="entry name" value="Mem_trans"/>
    <property type="match status" value="1"/>
</dbReference>
<feature type="transmembrane region" description="Helical" evidence="7">
    <location>
        <begin position="293"/>
        <end position="313"/>
    </location>
</feature>
<organism evidence="8 9">
    <name type="scientific">Falsiruegeria litorea R37</name>
    <dbReference type="NCBI Taxonomy" id="1200284"/>
    <lineage>
        <taxon>Bacteria</taxon>
        <taxon>Pseudomonadati</taxon>
        <taxon>Pseudomonadota</taxon>
        <taxon>Alphaproteobacteria</taxon>
        <taxon>Rhodobacterales</taxon>
        <taxon>Roseobacteraceae</taxon>
        <taxon>Falsiruegeria</taxon>
    </lineage>
</organism>
<evidence type="ECO:0000256" key="6">
    <source>
        <dbReference type="ARBA" id="ARBA00023136"/>
    </source>
</evidence>
<evidence type="ECO:0000256" key="7">
    <source>
        <dbReference type="SAM" id="Phobius"/>
    </source>
</evidence>
<feature type="transmembrane region" description="Helical" evidence="7">
    <location>
        <begin position="161"/>
        <end position="185"/>
    </location>
</feature>
<keyword evidence="6 7" id="KW-0472">Membrane</keyword>
<dbReference type="RefSeq" id="WP_085793801.1">
    <property type="nucleotide sequence ID" value="NZ_FWFO01000001.1"/>
</dbReference>
<protein>
    <submittedName>
        <fullName evidence="8">Putative transporter YfdV</fullName>
    </submittedName>
</protein>
<dbReference type="AlphaFoldDB" id="A0A1Y5R6Y7"/>
<feature type="transmembrane region" description="Helical" evidence="7">
    <location>
        <begin position="197"/>
        <end position="222"/>
    </location>
</feature>
<feature type="transmembrane region" description="Helical" evidence="7">
    <location>
        <begin position="234"/>
        <end position="256"/>
    </location>
</feature>
<gene>
    <name evidence="8" type="ORF">TRL7639_00025</name>
</gene>
<reference evidence="8 9" key="1">
    <citation type="submission" date="2017-03" db="EMBL/GenBank/DDBJ databases">
        <authorList>
            <person name="Afonso C.L."/>
            <person name="Miller P.J."/>
            <person name="Scott M.A."/>
            <person name="Spackman E."/>
            <person name="Goraichik I."/>
            <person name="Dimitrov K.M."/>
            <person name="Suarez D.L."/>
            <person name="Swayne D.E."/>
        </authorList>
    </citation>
    <scope>NUCLEOTIDE SEQUENCE [LARGE SCALE GENOMIC DNA]</scope>
    <source>
        <strain evidence="8 9">CECT 7639</strain>
    </source>
</reference>
<dbReference type="Proteomes" id="UP000193077">
    <property type="component" value="Unassembled WGS sequence"/>
</dbReference>
<feature type="transmembrane region" description="Helical" evidence="7">
    <location>
        <begin position="262"/>
        <end position="281"/>
    </location>
</feature>
<accession>A0A1Y5R6Y7</accession>
<feature type="transmembrane region" description="Helical" evidence="7">
    <location>
        <begin position="97"/>
        <end position="119"/>
    </location>
</feature>
<dbReference type="InterPro" id="IPR004776">
    <property type="entry name" value="Mem_transp_PIN-like"/>
</dbReference>